<reference evidence="1 2" key="1">
    <citation type="submission" date="2014-04" db="EMBL/GenBank/DDBJ databases">
        <authorList>
            <consortium name="DOE Joint Genome Institute"/>
            <person name="Kuo A."/>
            <person name="Tarkka M."/>
            <person name="Buscot F."/>
            <person name="Kohler A."/>
            <person name="Nagy L.G."/>
            <person name="Floudas D."/>
            <person name="Copeland A."/>
            <person name="Barry K.W."/>
            <person name="Cichocki N."/>
            <person name="Veneault-Fourrey C."/>
            <person name="LaButti K."/>
            <person name="Lindquist E.A."/>
            <person name="Lipzen A."/>
            <person name="Lundell T."/>
            <person name="Morin E."/>
            <person name="Murat C."/>
            <person name="Sun H."/>
            <person name="Tunlid A."/>
            <person name="Henrissat B."/>
            <person name="Grigoriev I.V."/>
            <person name="Hibbett D.S."/>
            <person name="Martin F."/>
            <person name="Nordberg H.P."/>
            <person name="Cantor M.N."/>
            <person name="Hua S.X."/>
        </authorList>
    </citation>
    <scope>NUCLEOTIDE SEQUENCE [LARGE SCALE GENOMIC DNA]</scope>
    <source>
        <strain evidence="1 2">F 1598</strain>
    </source>
</reference>
<dbReference type="OrthoDB" id="2858653at2759"/>
<organism evidence="1 2">
    <name type="scientific">Piloderma croceum (strain F 1598)</name>
    <dbReference type="NCBI Taxonomy" id="765440"/>
    <lineage>
        <taxon>Eukaryota</taxon>
        <taxon>Fungi</taxon>
        <taxon>Dikarya</taxon>
        <taxon>Basidiomycota</taxon>
        <taxon>Agaricomycotina</taxon>
        <taxon>Agaricomycetes</taxon>
        <taxon>Agaricomycetidae</taxon>
        <taxon>Atheliales</taxon>
        <taxon>Atheliaceae</taxon>
        <taxon>Piloderma</taxon>
    </lineage>
</organism>
<reference evidence="2" key="2">
    <citation type="submission" date="2015-01" db="EMBL/GenBank/DDBJ databases">
        <title>Evolutionary Origins and Diversification of the Mycorrhizal Mutualists.</title>
        <authorList>
            <consortium name="DOE Joint Genome Institute"/>
            <consortium name="Mycorrhizal Genomics Consortium"/>
            <person name="Kohler A."/>
            <person name="Kuo A."/>
            <person name="Nagy L.G."/>
            <person name="Floudas D."/>
            <person name="Copeland A."/>
            <person name="Barry K.W."/>
            <person name="Cichocki N."/>
            <person name="Veneault-Fourrey C."/>
            <person name="LaButti K."/>
            <person name="Lindquist E.A."/>
            <person name="Lipzen A."/>
            <person name="Lundell T."/>
            <person name="Morin E."/>
            <person name="Murat C."/>
            <person name="Riley R."/>
            <person name="Ohm R."/>
            <person name="Sun H."/>
            <person name="Tunlid A."/>
            <person name="Henrissat B."/>
            <person name="Grigoriev I.V."/>
            <person name="Hibbett D.S."/>
            <person name="Martin F."/>
        </authorList>
    </citation>
    <scope>NUCLEOTIDE SEQUENCE [LARGE SCALE GENOMIC DNA]</scope>
    <source>
        <strain evidence="2">F 1598</strain>
    </source>
</reference>
<sequence length="394" mass="45495">MSRAIPSELLLQIFDEVEEQTDLLSIRSTSRTMSSLVTPICFRDIHVSDTPDCVMNMMSLQQNQTLASLVERIVFRQKVDGRVHEITSVKYRTHDTTFPVVLLNNIRDAFSDMSYFCRIRSLVFVFDSKCKNDDSIFYTDFHKSFGPNYNQHLQHTLFQAISRSFNTLYLENLTVCHLLADHFGSKSAFKSPEFAIVLSRLKMLHITGLSNSSHYWGSEPQYDNTIEVYSYTIPVGFLSPTQSSLTSLTLIADQSIEFWLEFDTLFYLHLTSLTLSGFIFDGTRDRSADVDGFILRHHGTLRDLHLSMCPMYLGALPDVAPVRWADFWRKLQECHHLERIVVRHPKDDYVIRDDDVPVPGIWCPKNLKIPGREEDKPAFEELVAICERRSGMMR</sequence>
<dbReference type="HOGENOM" id="CLU_052543_2_1_1"/>
<keyword evidence="2" id="KW-1185">Reference proteome</keyword>
<evidence type="ECO:0008006" key="3">
    <source>
        <dbReference type="Google" id="ProtNLM"/>
    </source>
</evidence>
<name>A0A0C3BED3_PILCF</name>
<dbReference type="PANTHER" id="PTHR42057:SF2">
    <property type="entry name" value="F-BOX DOMAIN PROTEIN (AFU_ORTHOLOGUE AFUA_4G00200)-RELATED"/>
    <property type="match status" value="1"/>
</dbReference>
<accession>A0A0C3BED3</accession>
<dbReference type="InParanoid" id="A0A0C3BED3"/>
<gene>
    <name evidence="1" type="ORF">PILCRDRAFT_6279</name>
</gene>
<evidence type="ECO:0000313" key="1">
    <source>
        <dbReference type="EMBL" id="KIM84663.1"/>
    </source>
</evidence>
<dbReference type="PANTHER" id="PTHR42057">
    <property type="entry name" value="F-BOX DOMAIN PROTEIN (AFU_ORTHOLOGUE AFUA_4G00200)"/>
    <property type="match status" value="1"/>
</dbReference>
<dbReference type="Proteomes" id="UP000054166">
    <property type="component" value="Unassembled WGS sequence"/>
</dbReference>
<dbReference type="AlphaFoldDB" id="A0A0C3BED3"/>
<proteinExistence type="predicted"/>
<evidence type="ECO:0000313" key="2">
    <source>
        <dbReference type="Proteomes" id="UP000054166"/>
    </source>
</evidence>
<protein>
    <recommendedName>
        <fullName evidence="3">F-box domain-containing protein</fullName>
    </recommendedName>
</protein>
<dbReference type="EMBL" id="KN832987">
    <property type="protein sequence ID" value="KIM84663.1"/>
    <property type="molecule type" value="Genomic_DNA"/>
</dbReference>